<comment type="similarity">
    <text evidence="4">Belongs to the DASH complex DAM1 family.</text>
</comment>
<evidence type="ECO:0000256" key="14">
    <source>
        <dbReference type="ARBA" id="ARBA00030453"/>
    </source>
</evidence>
<evidence type="ECO:0000256" key="5">
    <source>
        <dbReference type="ARBA" id="ARBA00020497"/>
    </source>
</evidence>
<evidence type="ECO:0000313" key="16">
    <source>
        <dbReference type="EMBL" id="CAZ82640.1"/>
    </source>
</evidence>
<sequence length="307" mass="33437">MGDDKRKFVYLLSYHQSGRTIGTGACTAPHVTRETSGNEFGCEILRPSTSRHPPSNPIRDTDVTGDDTLVTQSRARADMTVRSSSISSSITYHTGIRPVLEYPFYTTTATTTANMTETAATPSSSNRQNKSGSRPPSRPHTPLRRSSRGSLAGKTVDDAFPLNALEPAFAELSDAVTTLEVNMADMQIMHDSLSRFSESFASFLYGLNMNAFCVDFTEAPVQESFKRAEEHEVTLGRSAGRGSQHGGWRSDYDAETTFLTNDQSFVHEPAPPRVPTPTKTPARRGPRGGRGGRGSGIARGRGVPRYK</sequence>
<evidence type="ECO:0000256" key="12">
    <source>
        <dbReference type="ARBA" id="ARBA00023242"/>
    </source>
</evidence>
<dbReference type="HOGENOM" id="CLU_906705_0_0_1"/>
<evidence type="ECO:0000256" key="10">
    <source>
        <dbReference type="ARBA" id="ARBA00022838"/>
    </source>
</evidence>
<dbReference type="GO" id="GO:0042729">
    <property type="term" value="C:DASH complex"/>
    <property type="evidence" value="ECO:0007669"/>
    <property type="project" value="InterPro"/>
</dbReference>
<evidence type="ECO:0000256" key="1">
    <source>
        <dbReference type="ARBA" id="ARBA00004123"/>
    </source>
</evidence>
<dbReference type="InterPro" id="IPR013962">
    <property type="entry name" value="DASH_Dam1"/>
</dbReference>
<keyword evidence="7" id="KW-0963">Cytoplasm</keyword>
<dbReference type="RefSeq" id="XP_002838449.1">
    <property type="nucleotide sequence ID" value="XM_002838403.1"/>
</dbReference>
<dbReference type="STRING" id="656061.D5GDP7"/>
<evidence type="ECO:0000256" key="8">
    <source>
        <dbReference type="ARBA" id="ARBA00022701"/>
    </source>
</evidence>
<dbReference type="AlphaFoldDB" id="D5GDP7"/>
<evidence type="ECO:0000256" key="3">
    <source>
        <dbReference type="ARBA" id="ARBA00004629"/>
    </source>
</evidence>
<dbReference type="GO" id="GO:1990537">
    <property type="term" value="C:mitotic spindle polar microtubule"/>
    <property type="evidence" value="ECO:0007669"/>
    <property type="project" value="TreeGrafter"/>
</dbReference>
<proteinExistence type="inferred from homology"/>
<keyword evidence="8" id="KW-0493">Microtubule</keyword>
<feature type="region of interest" description="Disordered" evidence="15">
    <location>
        <begin position="116"/>
        <end position="153"/>
    </location>
</feature>
<evidence type="ECO:0000256" key="4">
    <source>
        <dbReference type="ARBA" id="ARBA00010073"/>
    </source>
</evidence>
<feature type="region of interest" description="Disordered" evidence="15">
    <location>
        <begin position="46"/>
        <end position="65"/>
    </location>
</feature>
<evidence type="ECO:0000256" key="11">
    <source>
        <dbReference type="ARBA" id="ARBA00023212"/>
    </source>
</evidence>
<dbReference type="GO" id="GO:0044732">
    <property type="term" value="C:mitotic spindle pole body"/>
    <property type="evidence" value="ECO:0007669"/>
    <property type="project" value="TreeGrafter"/>
</dbReference>
<dbReference type="GO" id="GO:1990758">
    <property type="term" value="P:mitotic sister chromatid biorientation"/>
    <property type="evidence" value="ECO:0007669"/>
    <property type="project" value="TreeGrafter"/>
</dbReference>
<dbReference type="PANTHER" id="PTHR28113:SF1">
    <property type="entry name" value="DASH COMPLEX SUBUNIT DAM1"/>
    <property type="match status" value="1"/>
</dbReference>
<accession>D5GDP7</accession>
<dbReference type="GeneID" id="9181645"/>
<keyword evidence="12" id="KW-0539">Nucleus</keyword>
<keyword evidence="9" id="KW-0159">Chromosome partition</keyword>
<gene>
    <name evidence="16" type="ORF">GSTUM_00006217001</name>
</gene>
<evidence type="ECO:0000256" key="9">
    <source>
        <dbReference type="ARBA" id="ARBA00022829"/>
    </source>
</evidence>
<keyword evidence="6" id="KW-0158">Chromosome</keyword>
<dbReference type="EMBL" id="FN430153">
    <property type="protein sequence ID" value="CAZ82640.1"/>
    <property type="molecule type" value="Genomic_DNA"/>
</dbReference>
<evidence type="ECO:0000256" key="13">
    <source>
        <dbReference type="ARBA" id="ARBA00023328"/>
    </source>
</evidence>
<dbReference type="Pfam" id="PF08653">
    <property type="entry name" value="DASH_Dam1"/>
    <property type="match status" value="1"/>
</dbReference>
<dbReference type="InParanoid" id="D5GDP7"/>
<dbReference type="eggNOG" id="ENOG502S08R">
    <property type="taxonomic scope" value="Eukaryota"/>
</dbReference>
<dbReference type="Proteomes" id="UP000006911">
    <property type="component" value="Unassembled WGS sequence"/>
</dbReference>
<keyword evidence="10" id="KW-0995">Kinetochore</keyword>
<feature type="compositionally biased region" description="Polar residues" evidence="15">
    <location>
        <begin position="122"/>
        <end position="134"/>
    </location>
</feature>
<keyword evidence="17" id="KW-1185">Reference proteome</keyword>
<dbReference type="KEGG" id="tml:GSTUM_00006217001"/>
<dbReference type="PANTHER" id="PTHR28113">
    <property type="entry name" value="DASH COMPLEX SUBUNIT DAM1"/>
    <property type="match status" value="1"/>
</dbReference>
<feature type="region of interest" description="Disordered" evidence="15">
    <location>
        <begin position="261"/>
        <end position="307"/>
    </location>
</feature>
<keyword evidence="13" id="KW-0137">Centromere</keyword>
<evidence type="ECO:0000256" key="7">
    <source>
        <dbReference type="ARBA" id="ARBA00022490"/>
    </source>
</evidence>
<organism evidence="16 17">
    <name type="scientific">Tuber melanosporum (strain Mel28)</name>
    <name type="common">Perigord black truffle</name>
    <dbReference type="NCBI Taxonomy" id="656061"/>
    <lineage>
        <taxon>Eukaryota</taxon>
        <taxon>Fungi</taxon>
        <taxon>Dikarya</taxon>
        <taxon>Ascomycota</taxon>
        <taxon>Pezizomycotina</taxon>
        <taxon>Pezizomycetes</taxon>
        <taxon>Pezizales</taxon>
        <taxon>Tuberaceae</taxon>
        <taxon>Tuber</taxon>
    </lineage>
</organism>
<keyword evidence="11" id="KW-0206">Cytoskeleton</keyword>
<evidence type="ECO:0000313" key="17">
    <source>
        <dbReference type="Proteomes" id="UP000006911"/>
    </source>
</evidence>
<evidence type="ECO:0000256" key="6">
    <source>
        <dbReference type="ARBA" id="ARBA00022454"/>
    </source>
</evidence>
<reference evidence="16 17" key="1">
    <citation type="journal article" date="2010" name="Nature">
        <title>Perigord black truffle genome uncovers evolutionary origins and mechanisms of symbiosis.</title>
        <authorList>
            <person name="Martin F."/>
            <person name="Kohler A."/>
            <person name="Murat C."/>
            <person name="Balestrini R."/>
            <person name="Coutinho P.M."/>
            <person name="Jaillon O."/>
            <person name="Montanini B."/>
            <person name="Morin E."/>
            <person name="Noel B."/>
            <person name="Percudani R."/>
            <person name="Porcel B."/>
            <person name="Rubini A."/>
            <person name="Amicucci A."/>
            <person name="Amselem J."/>
            <person name="Anthouard V."/>
            <person name="Arcioni S."/>
            <person name="Artiguenave F."/>
            <person name="Aury J.M."/>
            <person name="Ballario P."/>
            <person name="Bolchi A."/>
            <person name="Brenna A."/>
            <person name="Brun A."/>
            <person name="Buee M."/>
            <person name="Cantarel B."/>
            <person name="Chevalier G."/>
            <person name="Couloux A."/>
            <person name="Da Silva C."/>
            <person name="Denoeud F."/>
            <person name="Duplessis S."/>
            <person name="Ghignone S."/>
            <person name="Hilselberger B."/>
            <person name="Iotti M."/>
            <person name="Marcais B."/>
            <person name="Mello A."/>
            <person name="Miranda M."/>
            <person name="Pacioni G."/>
            <person name="Quesneville H."/>
            <person name="Riccioni C."/>
            <person name="Ruotolo R."/>
            <person name="Splivallo R."/>
            <person name="Stocchi V."/>
            <person name="Tisserant E."/>
            <person name="Viscomi A.R."/>
            <person name="Zambonelli A."/>
            <person name="Zampieri E."/>
            <person name="Henrissat B."/>
            <person name="Lebrun M.H."/>
            <person name="Paolocci F."/>
            <person name="Bonfante P."/>
            <person name="Ottonello S."/>
            <person name="Wincker P."/>
        </authorList>
    </citation>
    <scope>NUCLEOTIDE SEQUENCE [LARGE SCALE GENOMIC DNA]</scope>
    <source>
        <strain evidence="16 17">Mel28</strain>
    </source>
</reference>
<evidence type="ECO:0000256" key="2">
    <source>
        <dbReference type="ARBA" id="ARBA00004186"/>
    </source>
</evidence>
<dbReference type="OMA" id="LNINAWC"/>
<evidence type="ECO:0000256" key="15">
    <source>
        <dbReference type="SAM" id="MobiDB-lite"/>
    </source>
</evidence>
<feature type="compositionally biased region" description="Gly residues" evidence="15">
    <location>
        <begin position="288"/>
        <end position="299"/>
    </location>
</feature>
<protein>
    <recommendedName>
        <fullName evidence="5">DASH complex subunit DAM1</fullName>
    </recommendedName>
    <alternativeName>
        <fullName evidence="14">Outer kinetochore protein DAM1</fullName>
    </alternativeName>
</protein>
<name>D5GDP7_TUBMM</name>
<comment type="subcellular location">
    <subcellularLocation>
        <location evidence="3">Chromosome</location>
        <location evidence="3">Centromere</location>
        <location evidence="3">Kinetochore</location>
    </subcellularLocation>
    <subcellularLocation>
        <location evidence="2">Cytoplasm</location>
        <location evidence="2">Cytoskeleton</location>
        <location evidence="2">Spindle</location>
    </subcellularLocation>
    <subcellularLocation>
        <location evidence="1">Nucleus</location>
    </subcellularLocation>
</comment>